<organism evidence="1 2">
    <name type="scientific">Volucribacter amazonae</name>
    <dbReference type="NCBI Taxonomy" id="256731"/>
    <lineage>
        <taxon>Bacteria</taxon>
        <taxon>Pseudomonadati</taxon>
        <taxon>Pseudomonadota</taxon>
        <taxon>Gammaproteobacteria</taxon>
        <taxon>Pasteurellales</taxon>
        <taxon>Pasteurellaceae</taxon>
        <taxon>Volucribacter</taxon>
    </lineage>
</organism>
<dbReference type="Proteomes" id="UP001155500">
    <property type="component" value="Unassembled WGS sequence"/>
</dbReference>
<evidence type="ECO:0000313" key="1">
    <source>
        <dbReference type="EMBL" id="MDG6896183.1"/>
    </source>
</evidence>
<accession>A0A9X4PRA0</accession>
<dbReference type="EMBL" id="LWID01000001">
    <property type="protein sequence ID" value="MDG6896183.1"/>
    <property type="molecule type" value="Genomic_DNA"/>
</dbReference>
<dbReference type="AlphaFoldDB" id="A0A9X4PRA0"/>
<sequence>MKSLKDSMWRNKSKLTLKDLLKYIPDNHFIWYIYELDAIGIAPQGLSMPDFEDIIINSQYGYQLSWADLNELANNLLDINDCLITANVGKISYDDIKSKNNNVLYKIEITDSTYWEINLR</sequence>
<keyword evidence="2" id="KW-1185">Reference proteome</keyword>
<dbReference type="RefSeq" id="WP_279573538.1">
    <property type="nucleotide sequence ID" value="NZ_LWID01000001.1"/>
</dbReference>
<proteinExistence type="predicted"/>
<comment type="caution">
    <text evidence="1">The sequence shown here is derived from an EMBL/GenBank/DDBJ whole genome shotgun (WGS) entry which is preliminary data.</text>
</comment>
<reference evidence="1" key="1">
    <citation type="submission" date="2016-03" db="EMBL/GenBank/DDBJ databases">
        <title>Co-evolution between Pasteurellaceae and their hosts.</title>
        <authorList>
            <person name="Hansen M.J."/>
            <person name="Bojesen A.M."/>
            <person name="Planet P."/>
        </authorList>
    </citation>
    <scope>NUCLEOTIDE SEQUENCE</scope>
    <source>
        <strain evidence="1">146/S8/89</strain>
    </source>
</reference>
<gene>
    <name evidence="1" type="ORF">A6A20_11295</name>
</gene>
<evidence type="ECO:0000313" key="2">
    <source>
        <dbReference type="Proteomes" id="UP001155500"/>
    </source>
</evidence>
<name>A0A9X4PRA0_9PAST</name>
<protein>
    <submittedName>
        <fullName evidence="1">Uncharacterized protein</fullName>
    </submittedName>
</protein>